<gene>
    <name evidence="3" type="primary">ORC2_2</name>
    <name evidence="3" type="ORF">OC846_005644</name>
</gene>
<dbReference type="AlphaFoldDB" id="A0AAN6JRH5"/>
<dbReference type="GO" id="GO:0004540">
    <property type="term" value="F:RNA nuclease activity"/>
    <property type="evidence" value="ECO:0007669"/>
    <property type="project" value="UniProtKB-ARBA"/>
</dbReference>
<dbReference type="GO" id="GO:0005634">
    <property type="term" value="C:nucleus"/>
    <property type="evidence" value="ECO:0007669"/>
    <property type="project" value="TreeGrafter"/>
</dbReference>
<accession>A0AAN6JRH5</accession>
<evidence type="ECO:0000313" key="4">
    <source>
        <dbReference type="Proteomes" id="UP001176517"/>
    </source>
</evidence>
<dbReference type="InterPro" id="IPR029060">
    <property type="entry name" value="PIN-like_dom_sf"/>
</dbReference>
<feature type="region of interest" description="Disordered" evidence="1">
    <location>
        <begin position="89"/>
        <end position="162"/>
    </location>
</feature>
<reference evidence="3" key="1">
    <citation type="journal article" date="2023" name="PhytoFront">
        <title>Draft Genome Resources of Seven Strains of Tilletia horrida, Causal Agent of Kernel Smut of Rice.</title>
        <authorList>
            <person name="Khanal S."/>
            <person name="Antony Babu S."/>
            <person name="Zhou X.G."/>
        </authorList>
    </citation>
    <scope>NUCLEOTIDE SEQUENCE</scope>
    <source>
        <strain evidence="3">TX6</strain>
    </source>
</reference>
<feature type="compositionally biased region" description="Basic and acidic residues" evidence="1">
    <location>
        <begin position="142"/>
        <end position="162"/>
    </location>
</feature>
<evidence type="ECO:0000259" key="2">
    <source>
        <dbReference type="Pfam" id="PF13638"/>
    </source>
</evidence>
<comment type="caution">
    <text evidence="3">The sequence shown here is derived from an EMBL/GenBank/DDBJ whole genome shotgun (WGS) entry which is preliminary data.</text>
</comment>
<proteinExistence type="predicted"/>
<sequence length="515" mass="56635">MQYVSQHQQFQYHREQQRQLASSRVSPTLSSGGKTYADYFSDSPAAAGTQSRGPVRITISKSAHYTIDPSSGLPRYEEVWEEEEIMDVAVPEQNGSPTTDLNPQVSLPGPERPDFRQSAKSASSRSPNKTAFSPPAGLTPRHASEDDKAPQGRELDAKAEEGHQMVSTSSFIQIQQSSTGLHAVNRGPSLMVLDTNTLIASFVFLRTLFSLLLVRNLNALLLRSVWPPNVAIPSDLRPAPFRLVLPHIVIQELDGLKSHDDDAGAKARQANRWILACLQAQKRTVSAFLTESSSALIMKAALRIGANHAQVVAAAETVLASTIPPEAWALHFETSRQYRDRVHKEERRSSERKTNDERIVELCVSLASSTSLPVWLLSNDTNARTHAEIEGIRALELDNIIREPTKPPPPAFATSAMDNTPDWAKAGHDGVRYSAQPTQKREVSDINKAAQELIEQWDAQVGYADDDAMDGHEVLSGRQGGNFGQEPFSRARSPVPAYRSSSPSVDEDGDESMDF</sequence>
<feature type="compositionally biased region" description="Acidic residues" evidence="1">
    <location>
        <begin position="505"/>
        <end position="515"/>
    </location>
</feature>
<feature type="region of interest" description="Disordered" evidence="1">
    <location>
        <begin position="464"/>
        <end position="515"/>
    </location>
</feature>
<keyword evidence="4" id="KW-1185">Reference proteome</keyword>
<feature type="region of interest" description="Disordered" evidence="1">
    <location>
        <begin position="1"/>
        <end position="54"/>
    </location>
</feature>
<evidence type="ECO:0000313" key="3">
    <source>
        <dbReference type="EMBL" id="KAK0545479.1"/>
    </source>
</evidence>
<name>A0AAN6JRH5_9BASI</name>
<feature type="compositionally biased region" description="Low complexity" evidence="1">
    <location>
        <begin position="1"/>
        <end position="11"/>
    </location>
</feature>
<feature type="compositionally biased region" description="Polar residues" evidence="1">
    <location>
        <begin position="118"/>
        <end position="131"/>
    </location>
</feature>
<feature type="compositionally biased region" description="Polar residues" evidence="1">
    <location>
        <begin position="93"/>
        <end position="105"/>
    </location>
</feature>
<dbReference type="SUPFAM" id="SSF88723">
    <property type="entry name" value="PIN domain-like"/>
    <property type="match status" value="1"/>
</dbReference>
<organism evidence="3 4">
    <name type="scientific">Tilletia horrida</name>
    <dbReference type="NCBI Taxonomy" id="155126"/>
    <lineage>
        <taxon>Eukaryota</taxon>
        <taxon>Fungi</taxon>
        <taxon>Dikarya</taxon>
        <taxon>Basidiomycota</taxon>
        <taxon>Ustilaginomycotina</taxon>
        <taxon>Exobasidiomycetes</taxon>
        <taxon>Tilletiales</taxon>
        <taxon>Tilletiaceae</taxon>
        <taxon>Tilletia</taxon>
    </lineage>
</organism>
<dbReference type="Proteomes" id="UP001176517">
    <property type="component" value="Unassembled WGS sequence"/>
</dbReference>
<feature type="domain" description="PIN" evidence="2">
    <location>
        <begin position="191"/>
        <end position="396"/>
    </location>
</feature>
<protein>
    <submittedName>
        <fullName evidence="3">Origin recognition complex subunit 2</fullName>
    </submittedName>
</protein>
<dbReference type="EMBL" id="JAPDMZ010000229">
    <property type="protein sequence ID" value="KAK0545479.1"/>
    <property type="molecule type" value="Genomic_DNA"/>
</dbReference>
<dbReference type="InterPro" id="IPR002716">
    <property type="entry name" value="PIN_dom"/>
</dbReference>
<feature type="compositionally biased region" description="Polar residues" evidence="1">
    <location>
        <begin position="20"/>
        <end position="33"/>
    </location>
</feature>
<dbReference type="Pfam" id="PF13638">
    <property type="entry name" value="PIN_4"/>
    <property type="match status" value="1"/>
</dbReference>
<dbReference type="Gene3D" id="3.40.50.1010">
    <property type="entry name" value="5'-nuclease"/>
    <property type="match status" value="1"/>
</dbReference>
<dbReference type="PANTHER" id="PTHR16161">
    <property type="entry name" value="TRANSCRIPTIONAL PROTEIN SWT1"/>
    <property type="match status" value="1"/>
</dbReference>
<evidence type="ECO:0000256" key="1">
    <source>
        <dbReference type="SAM" id="MobiDB-lite"/>
    </source>
</evidence>
<dbReference type="InterPro" id="IPR052626">
    <property type="entry name" value="SWT1_Regulator"/>
</dbReference>
<dbReference type="PANTHER" id="PTHR16161:SF0">
    <property type="entry name" value="TRANSCRIPTIONAL PROTEIN SWT1"/>
    <property type="match status" value="1"/>
</dbReference>